<dbReference type="InterPro" id="IPR001356">
    <property type="entry name" value="HD"/>
</dbReference>
<evidence type="ECO:0000259" key="8">
    <source>
        <dbReference type="PROSITE" id="PS50071"/>
    </source>
</evidence>
<dbReference type="GO" id="GO:0000981">
    <property type="term" value="F:DNA-binding transcription factor activity, RNA polymerase II-specific"/>
    <property type="evidence" value="ECO:0007669"/>
    <property type="project" value="InterPro"/>
</dbReference>
<dbReference type="AlphaFoldDB" id="A0AAV2TSZ9"/>
<dbReference type="GO" id="GO:0005634">
    <property type="term" value="C:nucleus"/>
    <property type="evidence" value="ECO:0007669"/>
    <property type="project" value="UniProtKB-SubCell"/>
</dbReference>
<dbReference type="InterPro" id="IPR031701">
    <property type="entry name" value="SIX1_SD"/>
</dbReference>
<accession>A0AAV2TSZ9</accession>
<dbReference type="FunFam" id="1.10.10.60:FF:000063">
    <property type="entry name" value="SIX homeobox 2"/>
    <property type="match status" value="1"/>
</dbReference>
<reference evidence="9" key="1">
    <citation type="submission" date="2024-06" db="EMBL/GenBank/DDBJ databases">
        <authorList>
            <person name="Liu X."/>
            <person name="Lenzi L."/>
            <person name="Haldenby T S."/>
            <person name="Uol C."/>
        </authorList>
    </citation>
    <scope>NUCLEOTIDE SEQUENCE</scope>
</reference>
<sequence>MHPPSLTTSSSSSELSGNQTGTGLVQSFASCVSNNHNHNNNSNTLLDGTILDGKKAIHTSTVGIIGTGQTSNSTAEVLHPEWIFPTPERYHLPVFRTIPDVADSPTATTTAPTLPASTALSSLAAYVAGPDTVEDLGMLSRANALTTSTTVNPIPSALSAYMPGVVKNNNNNNSNKYYETKTNSHHLSNNWCFTEPQIACICEVLQQRGDIDRLETFIETLPQLDQIQLLECVLAARAAVAFHKEQYSELYILLESQNFSVEHHARLQALWLRAHYAEEEKAKGRPLGAVAKYRIRRKFPLPRTIWDGEETSYCFKEKSRTLLREWYAHNPYPSPRDKRELAEATGLTTTQVSNWFKNRRQRDRATDSRASATGSGTNGMGGGSGTDEISFSHERTGADSEPDSDNVLLGDKGRGQKSAIQTTSNKQRYTGTMQNPNVTILSDEYAQNSLMNKGGVSLMSGIHQGLSYTQLSGPNFQSHYQPGLNRGSETLTPFENYLRLQEMNAFRMGTDFTVGRDSRNMFCPIRFGLSSQGISEKHGTDGSINHRNGLASDPSPTYYSPKENQSSRFTNGSLIDFSLRNSASGFPLPMELNPHMSPEEQISQTMPWMKLSGKSSCPNGSVSNIGILHSLNPDFSFLCTTSNYSSNNINNNKRAAGAESNFGNGSQPETSHRKEPDEEEESSTSHSSSYGESASESGDANFSGLCRRDKDLGVLTGSHFLQFTPQVIQTPNPSFPQVLESSVRYTSDADYSQANFLTDTNSTPSLVELPSNSDALRSSSFGQESEEHYTPGDMSTTVYMNTQVPDQVESTCNPPAPLHPQQNFNGSWTADTLFHTQSQEDHCRIPILLYPQGM</sequence>
<feature type="compositionally biased region" description="Low complexity" evidence="7">
    <location>
        <begin position="1"/>
        <end position="16"/>
    </location>
</feature>
<evidence type="ECO:0000256" key="6">
    <source>
        <dbReference type="PROSITE-ProRule" id="PRU00108"/>
    </source>
</evidence>
<keyword evidence="3 6" id="KW-0238">DNA-binding</keyword>
<evidence type="ECO:0000256" key="7">
    <source>
        <dbReference type="SAM" id="MobiDB-lite"/>
    </source>
</evidence>
<evidence type="ECO:0000256" key="2">
    <source>
        <dbReference type="ARBA" id="ARBA00022473"/>
    </source>
</evidence>
<feature type="compositionally biased region" description="Gly residues" evidence="7">
    <location>
        <begin position="376"/>
        <end position="385"/>
    </location>
</feature>
<dbReference type="PROSITE" id="PS00027">
    <property type="entry name" value="HOMEOBOX_1"/>
    <property type="match status" value="1"/>
</dbReference>
<evidence type="ECO:0000256" key="5">
    <source>
        <dbReference type="ARBA" id="ARBA00023242"/>
    </source>
</evidence>
<evidence type="ECO:0000256" key="4">
    <source>
        <dbReference type="ARBA" id="ARBA00023155"/>
    </source>
</evidence>
<name>A0AAV2TSZ9_CALDB</name>
<keyword evidence="5 6" id="KW-0539">Nucleus</keyword>
<feature type="region of interest" description="Disordered" evidence="7">
    <location>
        <begin position="535"/>
        <end position="565"/>
    </location>
</feature>
<feature type="domain" description="Homeobox" evidence="8">
    <location>
        <begin position="306"/>
        <end position="366"/>
    </location>
</feature>
<feature type="compositionally biased region" description="Polar residues" evidence="7">
    <location>
        <begin position="418"/>
        <end position="431"/>
    </location>
</feature>
<dbReference type="Pfam" id="PF16878">
    <property type="entry name" value="SIX1_SD"/>
    <property type="match status" value="1"/>
</dbReference>
<evidence type="ECO:0000313" key="9">
    <source>
        <dbReference type="EMBL" id="CAL5139726.1"/>
    </source>
</evidence>
<dbReference type="InterPro" id="IPR008422">
    <property type="entry name" value="KN_HD"/>
</dbReference>
<dbReference type="PROSITE" id="PS50071">
    <property type="entry name" value="HOMEOBOX_2"/>
    <property type="match status" value="1"/>
</dbReference>
<dbReference type="InterPro" id="IPR009057">
    <property type="entry name" value="Homeodomain-like_sf"/>
</dbReference>
<evidence type="ECO:0000256" key="3">
    <source>
        <dbReference type="ARBA" id="ARBA00023125"/>
    </source>
</evidence>
<dbReference type="InterPro" id="IPR017970">
    <property type="entry name" value="Homeobox_CS"/>
</dbReference>
<feature type="region of interest" description="Disordered" evidence="7">
    <location>
        <begin position="352"/>
        <end position="431"/>
    </location>
</feature>
<gene>
    <name evidence="9" type="ORF">CDAUBV1_LOCUS14886</name>
</gene>
<dbReference type="GO" id="GO:0000978">
    <property type="term" value="F:RNA polymerase II cis-regulatory region sequence-specific DNA binding"/>
    <property type="evidence" value="ECO:0007669"/>
    <property type="project" value="TreeGrafter"/>
</dbReference>
<feature type="region of interest" description="Disordered" evidence="7">
    <location>
        <begin position="650"/>
        <end position="702"/>
    </location>
</feature>
<protein>
    <recommendedName>
        <fullName evidence="8">Homeobox domain-containing protein</fullName>
    </recommendedName>
</protein>
<keyword evidence="2" id="KW-0217">Developmental protein</keyword>
<dbReference type="EMBL" id="CAXLJL010000634">
    <property type="protein sequence ID" value="CAL5139726.1"/>
    <property type="molecule type" value="Genomic_DNA"/>
</dbReference>
<feature type="DNA-binding region" description="Homeobox" evidence="6">
    <location>
        <begin position="308"/>
        <end position="367"/>
    </location>
</feature>
<proteinExistence type="inferred from homology"/>
<feature type="region of interest" description="Disordered" evidence="7">
    <location>
        <begin position="1"/>
        <end position="20"/>
    </location>
</feature>
<evidence type="ECO:0000256" key="1">
    <source>
        <dbReference type="ARBA" id="ARBA00008161"/>
    </source>
</evidence>
<dbReference type="Gene3D" id="1.10.10.60">
    <property type="entry name" value="Homeodomain-like"/>
    <property type="match status" value="1"/>
</dbReference>
<dbReference type="GO" id="GO:0005667">
    <property type="term" value="C:transcription regulator complex"/>
    <property type="evidence" value="ECO:0007669"/>
    <property type="project" value="TreeGrafter"/>
</dbReference>
<comment type="subcellular location">
    <subcellularLocation>
        <location evidence="6">Nucleus</location>
    </subcellularLocation>
</comment>
<dbReference type="PANTHER" id="PTHR10390">
    <property type="entry name" value="HOMEOBOX PROTEIN SIX"/>
    <property type="match status" value="1"/>
</dbReference>
<dbReference type="Proteomes" id="UP001497525">
    <property type="component" value="Unassembled WGS sequence"/>
</dbReference>
<feature type="compositionally biased region" description="Polar residues" evidence="7">
    <location>
        <begin position="554"/>
        <end position="565"/>
    </location>
</feature>
<dbReference type="PANTHER" id="PTHR10390:SF61">
    <property type="entry name" value="HOMEOBOX PROTEIN SIX2"/>
    <property type="match status" value="1"/>
</dbReference>
<keyword evidence="4 6" id="KW-0371">Homeobox</keyword>
<dbReference type="SUPFAM" id="SSF46689">
    <property type="entry name" value="Homeodomain-like"/>
    <property type="match status" value="1"/>
</dbReference>
<dbReference type="Pfam" id="PF05920">
    <property type="entry name" value="Homeobox_KN"/>
    <property type="match status" value="1"/>
</dbReference>
<comment type="caution">
    <text evidence="9">The sequence shown here is derived from an EMBL/GenBank/DDBJ whole genome shotgun (WGS) entry which is preliminary data.</text>
</comment>
<dbReference type="SMART" id="SM00389">
    <property type="entry name" value="HOX"/>
    <property type="match status" value="1"/>
</dbReference>
<comment type="similarity">
    <text evidence="1">Belongs to the SIX/Sine oculis homeobox family.</text>
</comment>
<evidence type="ECO:0000313" key="10">
    <source>
        <dbReference type="Proteomes" id="UP001497525"/>
    </source>
</evidence>
<organism evidence="9 10">
    <name type="scientific">Calicophoron daubneyi</name>
    <name type="common">Rumen fluke</name>
    <name type="synonym">Paramphistomum daubneyi</name>
    <dbReference type="NCBI Taxonomy" id="300641"/>
    <lineage>
        <taxon>Eukaryota</taxon>
        <taxon>Metazoa</taxon>
        <taxon>Spiralia</taxon>
        <taxon>Lophotrochozoa</taxon>
        <taxon>Platyhelminthes</taxon>
        <taxon>Trematoda</taxon>
        <taxon>Digenea</taxon>
        <taxon>Plagiorchiida</taxon>
        <taxon>Pronocephalata</taxon>
        <taxon>Paramphistomoidea</taxon>
        <taxon>Paramphistomidae</taxon>
        <taxon>Calicophoron</taxon>
    </lineage>
</organism>
<dbReference type="CDD" id="cd00086">
    <property type="entry name" value="homeodomain"/>
    <property type="match status" value="1"/>
</dbReference>
<feature type="compositionally biased region" description="Low complexity" evidence="7">
    <location>
        <begin position="684"/>
        <end position="697"/>
    </location>
</feature>